<dbReference type="EMBL" id="FMHZ01000002">
    <property type="protein sequence ID" value="SCL69094.1"/>
    <property type="molecule type" value="Genomic_DNA"/>
</dbReference>
<dbReference type="AlphaFoldDB" id="A0A1C6VSK4"/>
<feature type="region of interest" description="Disordered" evidence="1">
    <location>
        <begin position="189"/>
        <end position="210"/>
    </location>
</feature>
<evidence type="ECO:0000256" key="1">
    <source>
        <dbReference type="SAM" id="MobiDB-lite"/>
    </source>
</evidence>
<dbReference type="Proteomes" id="UP000199001">
    <property type="component" value="Unassembled WGS sequence"/>
</dbReference>
<accession>A0A1C6VSK4</accession>
<protein>
    <submittedName>
        <fullName evidence="2">Uncharacterized protein</fullName>
    </submittedName>
</protein>
<sequence length="240" mass="25352">MRAGRKIGAARIGRVELHIEPKVPIARLLFLVGYARNPKGWRDESVSLTEHDGLVPALAAALSRQTDRTLRQGPLHRSRSLAARARGRRRITAGAPPPRRAARRGHPAAAGEPVPDWRPTRLNERLRIVLRLAELVLAGASVEAGRGGVLSNAFLLDSGGSSIEDAYQMLAYCVAYGLTHGHLIYASGDRHRSVTSSATPGSRSSAMRSTSTSTRASLLARVDALAGGIAGRAVGAPAGG</sequence>
<reference evidence="3" key="1">
    <citation type="submission" date="2016-06" db="EMBL/GenBank/DDBJ databases">
        <authorList>
            <person name="Varghese N."/>
            <person name="Submissions Spin"/>
        </authorList>
    </citation>
    <scope>NUCLEOTIDE SEQUENCE [LARGE SCALE GENOMIC DNA]</scope>
    <source>
        <strain evidence="3">DSM 43903</strain>
    </source>
</reference>
<evidence type="ECO:0000313" key="3">
    <source>
        <dbReference type="Proteomes" id="UP000199001"/>
    </source>
</evidence>
<gene>
    <name evidence="2" type="ORF">GA0070606_4974</name>
</gene>
<feature type="compositionally biased region" description="Basic residues" evidence="1">
    <location>
        <begin position="82"/>
        <end position="91"/>
    </location>
</feature>
<keyword evidence="3" id="KW-1185">Reference proteome</keyword>
<dbReference type="STRING" id="47855.GA0070606_4974"/>
<name>A0A1C6VSK4_9ACTN</name>
<evidence type="ECO:0000313" key="2">
    <source>
        <dbReference type="EMBL" id="SCL69094.1"/>
    </source>
</evidence>
<dbReference type="RefSeq" id="WP_245725014.1">
    <property type="nucleotide sequence ID" value="NZ_FMHZ01000002.1"/>
</dbReference>
<feature type="region of interest" description="Disordered" evidence="1">
    <location>
        <begin position="82"/>
        <end position="116"/>
    </location>
</feature>
<organism evidence="2 3">
    <name type="scientific">Micromonospora citrea</name>
    <dbReference type="NCBI Taxonomy" id="47855"/>
    <lineage>
        <taxon>Bacteria</taxon>
        <taxon>Bacillati</taxon>
        <taxon>Actinomycetota</taxon>
        <taxon>Actinomycetes</taxon>
        <taxon>Micromonosporales</taxon>
        <taxon>Micromonosporaceae</taxon>
        <taxon>Micromonospora</taxon>
    </lineage>
</organism>
<proteinExistence type="predicted"/>